<evidence type="ECO:0000256" key="3">
    <source>
        <dbReference type="RuleBase" id="RU361196"/>
    </source>
</evidence>
<evidence type="ECO:0000256" key="1">
    <source>
        <dbReference type="ARBA" id="ARBA00006821"/>
    </source>
</evidence>
<dbReference type="Pfam" id="PF09210">
    <property type="entry name" value="BE_C"/>
    <property type="match status" value="1"/>
</dbReference>
<feature type="domain" description="Glycoside hydrolase family 57 N-terminal" evidence="5">
    <location>
        <begin position="10"/>
        <end position="237"/>
    </location>
</feature>
<comment type="caution">
    <text evidence="8">The sequence shown here is derived from an EMBL/GenBank/DDBJ whole genome shotgun (WGS) entry which is preliminary data.</text>
</comment>
<dbReference type="Gene3D" id="1.20.1430.10">
    <property type="entry name" value="Families 57/38 glycoside transferase, middle domain"/>
    <property type="match status" value="1"/>
</dbReference>
<feature type="domain" description="1,4-alpha-glucan branching enzyme C-terminal" evidence="6">
    <location>
        <begin position="441"/>
        <end position="549"/>
    </location>
</feature>
<dbReference type="PANTHER" id="PTHR41695">
    <property type="entry name" value="1,4-ALPHA-GLUCAN BRANCHING ENZYME RV3031-RELATED"/>
    <property type="match status" value="1"/>
</dbReference>
<evidence type="ECO:0000259" key="4">
    <source>
        <dbReference type="Pfam" id="PF00534"/>
    </source>
</evidence>
<dbReference type="Pfam" id="PF13439">
    <property type="entry name" value="Glyco_transf_4"/>
    <property type="match status" value="1"/>
</dbReference>
<organism evidence="8 9">
    <name type="scientific">Paenibacillus planticolens</name>
    <dbReference type="NCBI Taxonomy" id="2654976"/>
    <lineage>
        <taxon>Bacteria</taxon>
        <taxon>Bacillati</taxon>
        <taxon>Bacillota</taxon>
        <taxon>Bacilli</taxon>
        <taxon>Bacillales</taxon>
        <taxon>Paenibacillaceae</taxon>
        <taxon>Paenibacillus</taxon>
    </lineage>
</organism>
<dbReference type="InterPro" id="IPR028995">
    <property type="entry name" value="Glyco_hydro_57/38_cen_sf"/>
</dbReference>
<evidence type="ECO:0000313" key="9">
    <source>
        <dbReference type="Proteomes" id="UP000618579"/>
    </source>
</evidence>
<dbReference type="InterPro" id="IPR027291">
    <property type="entry name" value="Glyco_hydro_38_N_sf"/>
</dbReference>
<dbReference type="Gene3D" id="3.40.50.2000">
    <property type="entry name" value="Glycogen Phosphorylase B"/>
    <property type="match status" value="2"/>
</dbReference>
<accession>A0ABX1ZM71</accession>
<dbReference type="SUPFAM" id="SSF88688">
    <property type="entry name" value="Families 57/38 glycoside transferase middle domain"/>
    <property type="match status" value="1"/>
</dbReference>
<evidence type="ECO:0000313" key="8">
    <source>
        <dbReference type="EMBL" id="NOV00125.1"/>
    </source>
</evidence>
<reference evidence="8 9" key="1">
    <citation type="submission" date="2019-10" db="EMBL/GenBank/DDBJ databases">
        <title>Description of Paenibacillus pedi sp. nov.</title>
        <authorList>
            <person name="Carlier A."/>
            <person name="Qi S."/>
        </authorList>
    </citation>
    <scope>NUCLEOTIDE SEQUENCE [LARGE SCALE GENOMIC DNA]</scope>
    <source>
        <strain evidence="8 9">LMG 31457</strain>
    </source>
</reference>
<dbReference type="Proteomes" id="UP000618579">
    <property type="component" value="Unassembled WGS sequence"/>
</dbReference>
<dbReference type="Pfam" id="PF03065">
    <property type="entry name" value="Glyco_hydro_57"/>
    <property type="match status" value="1"/>
</dbReference>
<keyword evidence="9" id="KW-1185">Reference proteome</keyword>
<dbReference type="InterPro" id="IPR040042">
    <property type="entry name" value="Branching_enz_MT3115-like"/>
</dbReference>
<comment type="similarity">
    <text evidence="1 3">Belongs to the glycosyl hydrolase 57 family.</text>
</comment>
<evidence type="ECO:0000259" key="6">
    <source>
        <dbReference type="Pfam" id="PF09210"/>
    </source>
</evidence>
<evidence type="ECO:0000259" key="5">
    <source>
        <dbReference type="Pfam" id="PF03065"/>
    </source>
</evidence>
<evidence type="ECO:0000259" key="7">
    <source>
        <dbReference type="Pfam" id="PF13439"/>
    </source>
</evidence>
<dbReference type="PANTHER" id="PTHR41695:SF1">
    <property type="entry name" value="1,4-ALPHA-GLUCAN BRANCHING ENZYME TK1436"/>
    <property type="match status" value="1"/>
</dbReference>
<dbReference type="SUPFAM" id="SSF88713">
    <property type="entry name" value="Glycoside hydrolase/deacetylase"/>
    <property type="match status" value="1"/>
</dbReference>
<dbReference type="Gene3D" id="3.20.110.10">
    <property type="entry name" value="Glycoside hydrolase 38, N terminal domain"/>
    <property type="match status" value="1"/>
</dbReference>
<dbReference type="Pfam" id="PF00534">
    <property type="entry name" value="Glycos_transf_1"/>
    <property type="match status" value="1"/>
</dbReference>
<dbReference type="InterPro" id="IPR001296">
    <property type="entry name" value="Glyco_trans_1"/>
</dbReference>
<dbReference type="InterPro" id="IPR011330">
    <property type="entry name" value="Glyco_hydro/deAcase_b/a-brl"/>
</dbReference>
<dbReference type="InterPro" id="IPR028098">
    <property type="entry name" value="Glyco_trans_4-like_N"/>
</dbReference>
<protein>
    <submittedName>
        <fullName evidence="8">DUF1957 domain-containing protein</fullName>
    </submittedName>
</protein>
<dbReference type="SUPFAM" id="SSF53756">
    <property type="entry name" value="UDP-Glycosyltransferase/glycogen phosphorylase"/>
    <property type="match status" value="1"/>
</dbReference>
<dbReference type="CDD" id="cd10792">
    <property type="entry name" value="GH57N_AmyC_like"/>
    <property type="match status" value="1"/>
</dbReference>
<dbReference type="InterPro" id="IPR015293">
    <property type="entry name" value="BE_C"/>
</dbReference>
<feature type="domain" description="Glycosyl transferase family 1" evidence="4">
    <location>
        <begin position="798"/>
        <end position="945"/>
    </location>
</feature>
<dbReference type="InterPro" id="IPR037090">
    <property type="entry name" value="57_glycoside_trans_central"/>
</dbReference>
<sequence length="992" mass="109374">MSTNVHGYVALLLHAHIPYVRHDEADITLEERWFFEAVVDSYLPLIEMMDRLLEEGVPYALTLSLSPPLLAMLEDAGLQKRLRKHLASLCELAQREVIRLWGHAEFGATARLYADRYHRLLALYDRLRGDLIGKFRSLRSSGCLELITCAATHAFLPLVKNDAALRAQLEAAVQEFRRHFGSAPAGIWLPECGYTPAVEPHLEALGLRYFVVDAHAYAGAPTSVPLRTPSGACAFARDLDAGAQVWSAESGYPGDPDYREYYRDIGFDLGANGGAEWEYLKPYVLPDGARIHTGFKYYRVTGTGDAKAPYHPAQAAQKAQQHAEHFVASRVAQLRRLAEEREAGVGGSAAQPPQPPVIVCPYDAELFGHWWHEGHQWLEAVLRGLAAARSDRVVVSATTLGGYAAAHAPTPAAVLPESSWGRGGYAEVWLQPRSQWVHPLLHAAEDRLVLAALKHRKTELLSPLQIRALNQAARELMLAQSSDWTFILDAETVTHYAVKRIETHIASFHKLLDTFENDTDIFSIRKLSELVTALERKSPFLPEVHYRLYQPAAVSFFRDSSGELSTPVPSQPDTVPPMRILMLAWEYPPHVIGGLARAVNDLSVQLAAAGHEIHVVTCLAPDCSPYERLDGVHVHRVEVLSTPESLHFLDWVFQMNLAFSDKILRLCAQGVQFDIVHAHDWLVYYAAKECKDALQLPLLATIHATESGRNMGKLDTPVQKRIHALEHKLANEADHVVVCSPYMQQEVMHLFHIPFHKMTHIPNGVMPFRVPAACDSTSNRKLSQALSLSSVSPGDALPPILAFLGRLVYEKGVHILISAMQTVLKECPAARLVIAGTGPELEALQQLAAPFGDHIRFTGFLGETDKSLLLHRADLCVFPSLYEPFGLVALEAMASGTPLIVSDTGGLSGIVEHGINGYKVPPGDVGLLASHIVQLLQNPAAAAELAADALIKVRDRFGWEQIGAITLSTYATLISAHEEPSGIFLHQKEIIK</sequence>
<dbReference type="CDD" id="cd03801">
    <property type="entry name" value="GT4_PimA-like"/>
    <property type="match status" value="1"/>
</dbReference>
<dbReference type="EMBL" id="WHNZ01000017">
    <property type="protein sequence ID" value="NOV00125.1"/>
    <property type="molecule type" value="Genomic_DNA"/>
</dbReference>
<feature type="domain" description="Glycosyltransferase subfamily 4-like N-terminal" evidence="7">
    <location>
        <begin position="592"/>
        <end position="765"/>
    </location>
</feature>
<gene>
    <name evidence="8" type="ORF">GC097_08855</name>
</gene>
<evidence type="ECO:0000256" key="2">
    <source>
        <dbReference type="ARBA" id="ARBA00023277"/>
    </source>
</evidence>
<dbReference type="InterPro" id="IPR004300">
    <property type="entry name" value="Glyco_hydro_57_N"/>
</dbReference>
<proteinExistence type="inferred from homology"/>
<keyword evidence="2 3" id="KW-0119">Carbohydrate metabolism</keyword>
<name>A0ABX1ZM71_9BACL</name>